<evidence type="ECO:0000259" key="1">
    <source>
        <dbReference type="PROSITE" id="PS51186"/>
    </source>
</evidence>
<accession>A0A6C0NW52</accession>
<proteinExistence type="predicted"/>
<dbReference type="InterPro" id="IPR000182">
    <property type="entry name" value="GNAT_dom"/>
</dbReference>
<gene>
    <name evidence="2" type="ORF">GZH47_03290</name>
</gene>
<feature type="domain" description="N-acetyltransferase" evidence="1">
    <location>
        <begin position="4"/>
        <end position="153"/>
    </location>
</feature>
<sequence>MGALTYRMAGLDDAARLAQMNRQLIEDEGSENPMNLAELEVRMRNFLETGWSCAIFELDREIAGYALFEARPRPYDAARQEVFLRQYFIAAEHRGRGIGRAGIELLETSAFPPDSPVVIDVLSGNSRGERFWRGVGFEPYAVTMKRDQPKSGG</sequence>
<dbReference type="InterPro" id="IPR016181">
    <property type="entry name" value="Acyl_CoA_acyltransferase"/>
</dbReference>
<dbReference type="SUPFAM" id="SSF55729">
    <property type="entry name" value="Acyl-CoA N-acyltransferases (Nat)"/>
    <property type="match status" value="1"/>
</dbReference>
<evidence type="ECO:0000313" key="2">
    <source>
        <dbReference type="EMBL" id="QHW29953.1"/>
    </source>
</evidence>
<name>A0A6C0NW52_9BACL</name>
<dbReference type="RefSeq" id="WP_162638522.1">
    <property type="nucleotide sequence ID" value="NZ_CP048286.1"/>
</dbReference>
<dbReference type="KEGG" id="prz:GZH47_03290"/>
<evidence type="ECO:0000313" key="3">
    <source>
        <dbReference type="Proteomes" id="UP000479114"/>
    </source>
</evidence>
<dbReference type="Gene3D" id="3.40.630.30">
    <property type="match status" value="1"/>
</dbReference>
<dbReference type="EMBL" id="CP048286">
    <property type="protein sequence ID" value="QHW29953.1"/>
    <property type="molecule type" value="Genomic_DNA"/>
</dbReference>
<dbReference type="Proteomes" id="UP000479114">
    <property type="component" value="Chromosome"/>
</dbReference>
<dbReference type="AlphaFoldDB" id="A0A6C0NW52"/>
<dbReference type="PROSITE" id="PS51186">
    <property type="entry name" value="GNAT"/>
    <property type="match status" value="1"/>
</dbReference>
<organism evidence="2 3">
    <name type="scientific">Paenibacillus rhizovicinus</name>
    <dbReference type="NCBI Taxonomy" id="2704463"/>
    <lineage>
        <taxon>Bacteria</taxon>
        <taxon>Bacillati</taxon>
        <taxon>Bacillota</taxon>
        <taxon>Bacilli</taxon>
        <taxon>Bacillales</taxon>
        <taxon>Paenibacillaceae</taxon>
        <taxon>Paenibacillus</taxon>
    </lineage>
</organism>
<keyword evidence="3" id="KW-1185">Reference proteome</keyword>
<dbReference type="Pfam" id="PF00583">
    <property type="entry name" value="Acetyltransf_1"/>
    <property type="match status" value="1"/>
</dbReference>
<dbReference type="GO" id="GO:0016747">
    <property type="term" value="F:acyltransferase activity, transferring groups other than amino-acyl groups"/>
    <property type="evidence" value="ECO:0007669"/>
    <property type="project" value="InterPro"/>
</dbReference>
<protein>
    <submittedName>
        <fullName evidence="2">GNAT family N-acetyltransferase</fullName>
    </submittedName>
</protein>
<dbReference type="CDD" id="cd04301">
    <property type="entry name" value="NAT_SF"/>
    <property type="match status" value="1"/>
</dbReference>
<reference evidence="2 3" key="1">
    <citation type="submission" date="2020-02" db="EMBL/GenBank/DDBJ databases">
        <title>Paenibacillus sp. nov., isolated from rhizosphere soil of tomato.</title>
        <authorList>
            <person name="Weon H.-Y."/>
            <person name="Lee S.A."/>
        </authorList>
    </citation>
    <scope>NUCLEOTIDE SEQUENCE [LARGE SCALE GENOMIC DNA]</scope>
    <source>
        <strain evidence="2 3">14171R-81</strain>
    </source>
</reference>
<keyword evidence="2" id="KW-0808">Transferase</keyword>